<name>A0A9D1DH71_9FIRM</name>
<keyword evidence="5" id="KW-0032">Aminotransferase</keyword>
<evidence type="ECO:0000256" key="1">
    <source>
        <dbReference type="ARBA" id="ARBA00001933"/>
    </source>
</evidence>
<organism evidence="5 6">
    <name type="scientific">Candidatus Avoscillospira avicola</name>
    <dbReference type="NCBI Taxonomy" id="2840706"/>
    <lineage>
        <taxon>Bacteria</taxon>
        <taxon>Bacillati</taxon>
        <taxon>Bacillota</taxon>
        <taxon>Clostridia</taxon>
        <taxon>Eubacteriales</taxon>
        <taxon>Oscillospiraceae</taxon>
        <taxon>Oscillospiraceae incertae sedis</taxon>
        <taxon>Candidatus Avoscillospira</taxon>
    </lineage>
</organism>
<dbReference type="GO" id="GO:0006520">
    <property type="term" value="P:amino acid metabolic process"/>
    <property type="evidence" value="ECO:0007669"/>
    <property type="project" value="InterPro"/>
</dbReference>
<dbReference type="GO" id="GO:0008483">
    <property type="term" value="F:transaminase activity"/>
    <property type="evidence" value="ECO:0007669"/>
    <property type="project" value="UniProtKB-KW"/>
</dbReference>
<evidence type="ECO:0000313" key="6">
    <source>
        <dbReference type="Proteomes" id="UP000824239"/>
    </source>
</evidence>
<keyword evidence="3" id="KW-0663">Pyridoxal phosphate</keyword>
<dbReference type="PANTHER" id="PTHR48097">
    <property type="entry name" value="L-THREONINE ALDOLASE-RELATED"/>
    <property type="match status" value="1"/>
</dbReference>
<proteinExistence type="inferred from homology"/>
<dbReference type="InterPro" id="IPR015422">
    <property type="entry name" value="PyrdxlP-dep_Trfase_small"/>
</dbReference>
<accession>A0A9D1DH71</accession>
<dbReference type="SUPFAM" id="SSF53383">
    <property type="entry name" value="PLP-dependent transferases"/>
    <property type="match status" value="1"/>
</dbReference>
<evidence type="ECO:0000256" key="3">
    <source>
        <dbReference type="ARBA" id="ARBA00022898"/>
    </source>
</evidence>
<dbReference type="InterPro" id="IPR015421">
    <property type="entry name" value="PyrdxlP-dep_Trfase_major"/>
</dbReference>
<dbReference type="EMBL" id="DVHE01000039">
    <property type="protein sequence ID" value="HIR50567.1"/>
    <property type="molecule type" value="Genomic_DNA"/>
</dbReference>
<comment type="caution">
    <text evidence="5">The sequence shown here is derived from an EMBL/GenBank/DDBJ whole genome shotgun (WGS) entry which is preliminary data.</text>
</comment>
<dbReference type="InterPro" id="IPR001597">
    <property type="entry name" value="ArAA_b-elim_lyase/Thr_aldolase"/>
</dbReference>
<reference evidence="5" key="1">
    <citation type="submission" date="2020-10" db="EMBL/GenBank/DDBJ databases">
        <authorList>
            <person name="Gilroy R."/>
        </authorList>
    </citation>
    <scope>NUCLEOTIDE SEQUENCE</scope>
    <source>
        <strain evidence="5">ChiBcec15-4380</strain>
    </source>
</reference>
<dbReference type="InterPro" id="IPR015424">
    <property type="entry name" value="PyrdxlP-dep_Trfase"/>
</dbReference>
<comment type="cofactor">
    <cofactor evidence="1">
        <name>pyridoxal 5'-phosphate</name>
        <dbReference type="ChEBI" id="CHEBI:597326"/>
    </cofactor>
</comment>
<dbReference type="Pfam" id="PF01212">
    <property type="entry name" value="Beta_elim_lyase"/>
    <property type="match status" value="1"/>
</dbReference>
<gene>
    <name evidence="5" type="ORF">IAA53_04665</name>
</gene>
<dbReference type="GO" id="GO:0016829">
    <property type="term" value="F:lyase activity"/>
    <property type="evidence" value="ECO:0007669"/>
    <property type="project" value="InterPro"/>
</dbReference>
<reference evidence="5" key="2">
    <citation type="journal article" date="2021" name="PeerJ">
        <title>Extensive microbial diversity within the chicken gut microbiome revealed by metagenomics and culture.</title>
        <authorList>
            <person name="Gilroy R."/>
            <person name="Ravi A."/>
            <person name="Getino M."/>
            <person name="Pursley I."/>
            <person name="Horton D.L."/>
            <person name="Alikhan N.F."/>
            <person name="Baker D."/>
            <person name="Gharbi K."/>
            <person name="Hall N."/>
            <person name="Watson M."/>
            <person name="Adriaenssens E.M."/>
            <person name="Foster-Nyarko E."/>
            <person name="Jarju S."/>
            <person name="Secka A."/>
            <person name="Antonio M."/>
            <person name="Oren A."/>
            <person name="Chaudhuri R.R."/>
            <person name="La Ragione R."/>
            <person name="Hildebrand F."/>
            <person name="Pallen M.J."/>
        </authorList>
    </citation>
    <scope>NUCLEOTIDE SEQUENCE</scope>
    <source>
        <strain evidence="5">ChiBcec15-4380</strain>
    </source>
</reference>
<evidence type="ECO:0000256" key="2">
    <source>
        <dbReference type="ARBA" id="ARBA00006966"/>
    </source>
</evidence>
<comment type="similarity">
    <text evidence="2">Belongs to the threonine aldolase family.</text>
</comment>
<evidence type="ECO:0000313" key="5">
    <source>
        <dbReference type="EMBL" id="HIR50567.1"/>
    </source>
</evidence>
<dbReference type="Gene3D" id="3.40.640.10">
    <property type="entry name" value="Type I PLP-dependent aspartate aminotransferase-like (Major domain)"/>
    <property type="match status" value="1"/>
</dbReference>
<feature type="domain" description="Aromatic amino acid beta-eliminating lyase/threonine aldolase" evidence="4">
    <location>
        <begin position="29"/>
        <end position="291"/>
    </location>
</feature>
<dbReference type="Proteomes" id="UP000824239">
    <property type="component" value="Unassembled WGS sequence"/>
</dbReference>
<dbReference type="PANTHER" id="PTHR48097:SF5">
    <property type="entry name" value="LOW SPECIFICITY L-THREONINE ALDOLASE"/>
    <property type="match status" value="1"/>
</dbReference>
<sequence length="346" mass="38377">MLRFECDYTEGCIPEILEAIARENHTQLQGYSEDTVTERARAKVKALCGRDDLAVHFLVGGTQANTTVIAAALRHHQGVIAAAQGHIACHETGAIEAAGHKVIALPSDTGRLTARQIDQVCAAHWFDPSFEHQTQPAMVYLSHPAENGTIYSLSELEEIRAVCDKWHLFLFLDGARLGYALASPRNDVSLQDLARLTDVFYIGGTKVGALFGEAVVISHPELARDFRYHIKQRGGMLAKGWLLGLQFDVLLENDRYMAISRKAVAQAMEIKKAFEEVGVSFWSDSYTNQLFPILPNEALKQFDENYVYNAGEKIDEGHTVARFCTSWATTDAQVQALIADIRRILG</sequence>
<protein>
    <submittedName>
        <fullName evidence="5">Aminotransferase class I/II-fold pyridoxal phosphate-dependent enzyme</fullName>
    </submittedName>
</protein>
<dbReference type="Gene3D" id="3.90.1150.10">
    <property type="entry name" value="Aspartate Aminotransferase, domain 1"/>
    <property type="match status" value="1"/>
</dbReference>
<keyword evidence="5" id="KW-0808">Transferase</keyword>
<dbReference type="AlphaFoldDB" id="A0A9D1DH71"/>
<evidence type="ECO:0000259" key="4">
    <source>
        <dbReference type="Pfam" id="PF01212"/>
    </source>
</evidence>